<name>A0ABU5CVM5_9BACI</name>
<accession>A0ABU5CVM5</accession>
<dbReference type="EMBL" id="JAWDIQ010000003">
    <property type="protein sequence ID" value="MDY0409872.1"/>
    <property type="molecule type" value="Genomic_DNA"/>
</dbReference>
<reference evidence="1 2" key="1">
    <citation type="submission" date="2023-10" db="EMBL/GenBank/DDBJ databases">
        <title>Virgibacillus soli CC-YMP-6 genome.</title>
        <authorList>
            <person name="Miliotis G."/>
            <person name="Sengupta P."/>
            <person name="Hameed A."/>
            <person name="Chuvochina M."/>
            <person name="Mcdonagh F."/>
            <person name="Simpson A.C."/>
            <person name="Singh N.K."/>
            <person name="Rekha P.D."/>
            <person name="Raman K."/>
            <person name="Hugenholtz P."/>
            <person name="Venkateswaran K."/>
        </authorList>
    </citation>
    <scope>NUCLEOTIDE SEQUENCE [LARGE SCALE GENOMIC DNA]</scope>
    <source>
        <strain evidence="1 2">CC-YMP-6</strain>
    </source>
</reference>
<dbReference type="Proteomes" id="UP001275315">
    <property type="component" value="Unassembled WGS sequence"/>
</dbReference>
<evidence type="ECO:0008006" key="3">
    <source>
        <dbReference type="Google" id="ProtNLM"/>
    </source>
</evidence>
<keyword evidence="2" id="KW-1185">Reference proteome</keyword>
<organism evidence="1 2">
    <name type="scientific">Paracerasibacillus soli</name>
    <dbReference type="NCBI Taxonomy" id="480284"/>
    <lineage>
        <taxon>Bacteria</taxon>
        <taxon>Bacillati</taxon>
        <taxon>Bacillota</taxon>
        <taxon>Bacilli</taxon>
        <taxon>Bacillales</taxon>
        <taxon>Bacillaceae</taxon>
        <taxon>Paracerasibacillus</taxon>
    </lineage>
</organism>
<evidence type="ECO:0000313" key="2">
    <source>
        <dbReference type="Proteomes" id="UP001275315"/>
    </source>
</evidence>
<protein>
    <recommendedName>
        <fullName evidence="3">Phage protein</fullName>
    </recommendedName>
</protein>
<gene>
    <name evidence="1" type="ORF">RWD45_16435</name>
</gene>
<comment type="caution">
    <text evidence="1">The sequence shown here is derived from an EMBL/GenBank/DDBJ whole genome shotgun (WGS) entry which is preliminary data.</text>
</comment>
<dbReference type="RefSeq" id="WP_320381505.1">
    <property type="nucleotide sequence ID" value="NZ_JAWDIQ010000003.1"/>
</dbReference>
<sequence length="150" mass="17638">MLTFEEKLTIIDTFSELERHEVSLGQVNYHYEDSVYDKKVIVYHLHPNGNGFVFAEMIEEKDYPVDKKGMVNIRDFSEEKLRTVIQQSIESLSESDPHEENWKDKENNKLVLVNDYDTWNVYAGELLDASFATYNSAVDYLQQEGFKRIE</sequence>
<evidence type="ECO:0000313" key="1">
    <source>
        <dbReference type="EMBL" id="MDY0409872.1"/>
    </source>
</evidence>
<proteinExistence type="predicted"/>